<gene>
    <name evidence="2" type="ORF">PV327_011185</name>
</gene>
<dbReference type="AlphaFoldDB" id="A0AA39C534"/>
<dbReference type="EMBL" id="JAQQBR010001987">
    <property type="protein sequence ID" value="KAK0158061.1"/>
    <property type="molecule type" value="Genomic_DNA"/>
</dbReference>
<feature type="region of interest" description="Disordered" evidence="1">
    <location>
        <begin position="245"/>
        <end position="354"/>
    </location>
</feature>
<evidence type="ECO:0000313" key="2">
    <source>
        <dbReference type="EMBL" id="KAK0158061.1"/>
    </source>
</evidence>
<feature type="non-terminal residue" evidence="2">
    <location>
        <position position="1"/>
    </location>
</feature>
<feature type="compositionally biased region" description="Low complexity" evidence="1">
    <location>
        <begin position="257"/>
        <end position="285"/>
    </location>
</feature>
<feature type="compositionally biased region" description="Polar residues" evidence="1">
    <location>
        <begin position="323"/>
        <end position="339"/>
    </location>
</feature>
<feature type="compositionally biased region" description="Polar residues" evidence="1">
    <location>
        <begin position="345"/>
        <end position="354"/>
    </location>
</feature>
<reference evidence="2" key="2">
    <citation type="submission" date="2023-03" db="EMBL/GenBank/DDBJ databases">
        <authorList>
            <person name="Inwood S.N."/>
            <person name="Skelly J.G."/>
            <person name="Guhlin J."/>
            <person name="Harrop T.W.R."/>
            <person name="Goldson S.G."/>
            <person name="Dearden P.K."/>
        </authorList>
    </citation>
    <scope>NUCLEOTIDE SEQUENCE</scope>
    <source>
        <strain evidence="2">Lincoln</strain>
        <tissue evidence="2">Whole body</tissue>
    </source>
</reference>
<evidence type="ECO:0000256" key="1">
    <source>
        <dbReference type="SAM" id="MobiDB-lite"/>
    </source>
</evidence>
<evidence type="ECO:0000313" key="3">
    <source>
        <dbReference type="Proteomes" id="UP001168972"/>
    </source>
</evidence>
<feature type="compositionally biased region" description="Low complexity" evidence="1">
    <location>
        <begin position="165"/>
        <end position="178"/>
    </location>
</feature>
<feature type="compositionally biased region" description="Low complexity" evidence="1">
    <location>
        <begin position="193"/>
        <end position="220"/>
    </location>
</feature>
<dbReference type="Proteomes" id="UP001168972">
    <property type="component" value="Unassembled WGS sequence"/>
</dbReference>
<proteinExistence type="predicted"/>
<sequence length="354" mass="37893">LTPASTLISVPKSVSNNFHGHIPSQIDHFNIPLNSNKLHGHIPSQIDHFNIPLNSNKLHGYIPSQIDHFNIPLNSNKLHGHIPSQINRFNIPPNSIHSAQTFYPNSLPQSPNYQQQSQIPSNPNTPILNFYQTSHIKPSEHLQVQEVNDEVQNNNEALENEEIASESIIEENNPIEAPKASNAPRAPKASNTARAPKASNAPRASKAANAPRAPTAANTPEVQEESSESSEAFEHYEIALPSSVHTSKKVECTSPHGSASAGSASASASASSGSSSASASAAASSPYMTYPGVPLQHNQQYHNQISPCKSSDGASPCEVHYQRNASVNQDGTIQVNSKNVGEAQSPCQNSPCAQ</sequence>
<comment type="caution">
    <text evidence="2">The sequence shown here is derived from an EMBL/GenBank/DDBJ whole genome shotgun (WGS) entry which is preliminary data.</text>
</comment>
<dbReference type="Gene3D" id="3.80.10.10">
    <property type="entry name" value="Ribonuclease Inhibitor"/>
    <property type="match status" value="1"/>
</dbReference>
<feature type="region of interest" description="Disordered" evidence="1">
    <location>
        <begin position="103"/>
        <end position="124"/>
    </location>
</feature>
<accession>A0AA39C534</accession>
<reference evidence="2" key="1">
    <citation type="journal article" date="2023" name="bioRxiv">
        <title>Scaffold-level genome assemblies of two parasitoid biocontrol wasps reveal the parthenogenesis mechanism and an associated novel virus.</title>
        <authorList>
            <person name="Inwood S."/>
            <person name="Skelly J."/>
            <person name="Guhlin J."/>
            <person name="Harrop T."/>
            <person name="Goldson S."/>
            <person name="Dearden P."/>
        </authorList>
    </citation>
    <scope>NUCLEOTIDE SEQUENCE</scope>
    <source>
        <strain evidence="2">Lincoln</strain>
        <tissue evidence="2">Whole body</tissue>
    </source>
</reference>
<organism evidence="2 3">
    <name type="scientific">Microctonus hyperodae</name>
    <name type="common">Parasitoid wasp</name>
    <dbReference type="NCBI Taxonomy" id="165561"/>
    <lineage>
        <taxon>Eukaryota</taxon>
        <taxon>Metazoa</taxon>
        <taxon>Ecdysozoa</taxon>
        <taxon>Arthropoda</taxon>
        <taxon>Hexapoda</taxon>
        <taxon>Insecta</taxon>
        <taxon>Pterygota</taxon>
        <taxon>Neoptera</taxon>
        <taxon>Endopterygota</taxon>
        <taxon>Hymenoptera</taxon>
        <taxon>Apocrita</taxon>
        <taxon>Ichneumonoidea</taxon>
        <taxon>Braconidae</taxon>
        <taxon>Euphorinae</taxon>
        <taxon>Microctonus</taxon>
    </lineage>
</organism>
<protein>
    <submittedName>
        <fullName evidence="2">Uncharacterized protein</fullName>
    </submittedName>
</protein>
<feature type="compositionally biased region" description="Polar residues" evidence="1">
    <location>
        <begin position="296"/>
        <end position="313"/>
    </location>
</feature>
<name>A0AA39C534_MICHY</name>
<keyword evidence="3" id="KW-1185">Reference proteome</keyword>
<dbReference type="InterPro" id="IPR032675">
    <property type="entry name" value="LRR_dom_sf"/>
</dbReference>
<feature type="region of interest" description="Disordered" evidence="1">
    <location>
        <begin position="165"/>
        <end position="232"/>
    </location>
</feature>